<dbReference type="DNASU" id="3478034"/>
<feature type="transmembrane region" description="Helical" evidence="1">
    <location>
        <begin position="157"/>
        <end position="178"/>
    </location>
</feature>
<feature type="transmembrane region" description="Helical" evidence="1">
    <location>
        <begin position="70"/>
        <end position="89"/>
    </location>
</feature>
<name>Q4KCR2_PSEF5</name>
<keyword evidence="1" id="KW-0472">Membrane</keyword>
<protein>
    <recommendedName>
        <fullName evidence="4">Transmembrane protein</fullName>
    </recommendedName>
</protein>
<accession>Q4KCR2</accession>
<dbReference type="HOGENOM" id="CLU_1467029_0_0_6"/>
<organism evidence="2 3">
    <name type="scientific">Pseudomonas fluorescens (strain ATCC BAA-477 / NRRL B-23932 / Pf-5)</name>
    <dbReference type="NCBI Taxonomy" id="220664"/>
    <lineage>
        <taxon>Bacteria</taxon>
        <taxon>Pseudomonadati</taxon>
        <taxon>Pseudomonadota</taxon>
        <taxon>Gammaproteobacteria</taxon>
        <taxon>Pseudomonadales</taxon>
        <taxon>Pseudomonadaceae</taxon>
        <taxon>Pseudomonas</taxon>
    </lineage>
</organism>
<evidence type="ECO:0000256" key="1">
    <source>
        <dbReference type="SAM" id="Phobius"/>
    </source>
</evidence>
<sequence length="186" mass="20328">MPMKSWIKTLLITLLAAALCLLFARVVLPPLLVQLIPPSWEGGPWFWVNLLLAGFLAGLVVAPLLRTRRYYPVPLLLLLSVLVVVGNWAQNRCNDAQLQAIEQLERRSASHSNLGISNEEPAPSAPVDVSATPGVWAHEQGDGYGYSCNRPGETQGFLMPQLMSFGINVLGLLLALLIGPGRRRAR</sequence>
<dbReference type="KEGG" id="pfl:PFL_2865"/>
<reference evidence="2 3" key="1">
    <citation type="journal article" date="2005" name="Nat. Biotechnol.">
        <title>Complete genome sequence of the plant commensal Pseudomonas fluorescens Pf-5.</title>
        <authorList>
            <person name="Paulsen I.T."/>
            <person name="Press C.M."/>
            <person name="Ravel J."/>
            <person name="Kobayashi D.Y."/>
            <person name="Myers G.S."/>
            <person name="Mavrodi D.V."/>
            <person name="DeBoy R.T."/>
            <person name="Seshadri R."/>
            <person name="Ren Q."/>
            <person name="Madupu R."/>
            <person name="Dodson R.J."/>
            <person name="Durkin A.S."/>
            <person name="Brinkac L.M."/>
            <person name="Daugherty S.C."/>
            <person name="Sullivan S.A."/>
            <person name="Rosovitz M.J."/>
            <person name="Gwinn M.L."/>
            <person name="Zhou L."/>
            <person name="Schneider D.J."/>
            <person name="Cartinhour S.W."/>
            <person name="Nelson W.C."/>
            <person name="Weidman J."/>
            <person name="Watkins K."/>
            <person name="Tran K."/>
            <person name="Khouri H."/>
            <person name="Pierson E.A."/>
            <person name="Pierson L.S.III."/>
            <person name="Thomashow L.S."/>
            <person name="Loper J.E."/>
        </authorList>
    </citation>
    <scope>NUCLEOTIDE SEQUENCE [LARGE SCALE GENOMIC DNA]</scope>
    <source>
        <strain evidence="3">ATCC BAA-477 / NRRL B-23932 / Pf-5</strain>
    </source>
</reference>
<feature type="transmembrane region" description="Helical" evidence="1">
    <location>
        <begin position="45"/>
        <end position="65"/>
    </location>
</feature>
<keyword evidence="1" id="KW-1133">Transmembrane helix</keyword>
<dbReference type="AlphaFoldDB" id="Q4KCR2"/>
<dbReference type="Proteomes" id="UP000008540">
    <property type="component" value="Chromosome"/>
</dbReference>
<evidence type="ECO:0000313" key="2">
    <source>
        <dbReference type="EMBL" id="AAY92137.1"/>
    </source>
</evidence>
<dbReference type="EMBL" id="CP000076">
    <property type="protein sequence ID" value="AAY92137.1"/>
    <property type="molecule type" value="Genomic_DNA"/>
</dbReference>
<gene>
    <name evidence="2" type="ordered locus">PFL_2865</name>
</gene>
<evidence type="ECO:0000313" key="3">
    <source>
        <dbReference type="Proteomes" id="UP000008540"/>
    </source>
</evidence>
<evidence type="ECO:0008006" key="4">
    <source>
        <dbReference type="Google" id="ProtNLM"/>
    </source>
</evidence>
<keyword evidence="1" id="KW-0812">Transmembrane</keyword>
<proteinExistence type="predicted"/>